<feature type="transmembrane region" description="Helical" evidence="2">
    <location>
        <begin position="98"/>
        <end position="117"/>
    </location>
</feature>
<dbReference type="AlphaFoldDB" id="A0A9X3EQW2"/>
<proteinExistence type="predicted"/>
<protein>
    <submittedName>
        <fullName evidence="3">Uncharacterized protein</fullName>
    </submittedName>
</protein>
<evidence type="ECO:0000313" key="3">
    <source>
        <dbReference type="EMBL" id="MCY1008612.1"/>
    </source>
</evidence>
<name>A0A9X3EQW2_9BACT</name>
<feature type="compositionally biased region" description="Low complexity" evidence="1">
    <location>
        <begin position="269"/>
        <end position="286"/>
    </location>
</feature>
<gene>
    <name evidence="3" type="ORF">OV079_24225</name>
</gene>
<organism evidence="3 4">
    <name type="scientific">Nannocystis pusilla</name>
    <dbReference type="NCBI Taxonomy" id="889268"/>
    <lineage>
        <taxon>Bacteria</taxon>
        <taxon>Pseudomonadati</taxon>
        <taxon>Myxococcota</taxon>
        <taxon>Polyangia</taxon>
        <taxon>Nannocystales</taxon>
        <taxon>Nannocystaceae</taxon>
        <taxon>Nannocystis</taxon>
    </lineage>
</organism>
<sequence length="325" mass="34899">MTPDGSLSLVPLSTLPADIRKPASSILALVGPVSPAIGAPLFAFSEVDHGGYNVSTLGRRATPLQHWMKAFKPALAIGLVFGGLIGALVLLVQRSMDSLPAVVGLIVGLTLVFTFLFRPKRQGFSAVVGSDGLDVGLVDGDDLSKVVVRYRDDEYLFFEYGTNIYTRRPGHPKPTTPTSVEMVLFVRDRASLGLRATMKSVWSFHDRMEGRAPHHRAGMYFALVEVGYPQRIERAAARLQRDEPVDLPLLDGRTLRILPARGVAGMPLPSSSSAATRPSSASPSSRCAKANTSWQAMEGAPASAASRSATRSCSMLSSSLRPARR</sequence>
<feature type="transmembrane region" description="Helical" evidence="2">
    <location>
        <begin position="74"/>
        <end position="92"/>
    </location>
</feature>
<keyword evidence="2" id="KW-0472">Membrane</keyword>
<evidence type="ECO:0000313" key="4">
    <source>
        <dbReference type="Proteomes" id="UP001150924"/>
    </source>
</evidence>
<dbReference type="EMBL" id="JAPNKE010000002">
    <property type="protein sequence ID" value="MCY1008612.1"/>
    <property type="molecule type" value="Genomic_DNA"/>
</dbReference>
<feature type="compositionally biased region" description="Polar residues" evidence="1">
    <location>
        <begin position="315"/>
        <end position="325"/>
    </location>
</feature>
<keyword evidence="2" id="KW-0812">Transmembrane</keyword>
<accession>A0A9X3EQW2</accession>
<dbReference type="RefSeq" id="WP_267771215.1">
    <property type="nucleotide sequence ID" value="NZ_JAPNKE010000002.1"/>
</dbReference>
<dbReference type="Proteomes" id="UP001150924">
    <property type="component" value="Unassembled WGS sequence"/>
</dbReference>
<reference evidence="3" key="1">
    <citation type="submission" date="2022-11" db="EMBL/GenBank/DDBJ databases">
        <title>Minimal conservation of predation-associated metabolite biosynthetic gene clusters underscores biosynthetic potential of Myxococcota including descriptions for ten novel species: Archangium lansinium sp. nov., Myxococcus landrumus sp. nov., Nannocystis bai.</title>
        <authorList>
            <person name="Ahearne A."/>
            <person name="Stevens C."/>
            <person name="Phillips K."/>
        </authorList>
    </citation>
    <scope>NUCLEOTIDE SEQUENCE</scope>
    <source>
        <strain evidence="3">Na p29</strain>
    </source>
</reference>
<keyword evidence="2" id="KW-1133">Transmembrane helix</keyword>
<feature type="region of interest" description="Disordered" evidence="1">
    <location>
        <begin position="266"/>
        <end position="325"/>
    </location>
</feature>
<comment type="caution">
    <text evidence="3">The sequence shown here is derived from an EMBL/GenBank/DDBJ whole genome shotgun (WGS) entry which is preliminary data.</text>
</comment>
<evidence type="ECO:0000256" key="2">
    <source>
        <dbReference type="SAM" id="Phobius"/>
    </source>
</evidence>
<keyword evidence="4" id="KW-1185">Reference proteome</keyword>
<evidence type="ECO:0000256" key="1">
    <source>
        <dbReference type="SAM" id="MobiDB-lite"/>
    </source>
</evidence>
<feature type="compositionally biased region" description="Low complexity" evidence="1">
    <location>
        <begin position="300"/>
        <end position="314"/>
    </location>
</feature>